<keyword evidence="2" id="KW-1185">Reference proteome</keyword>
<comment type="caution">
    <text evidence="1">The sequence shown here is derived from an EMBL/GenBank/DDBJ whole genome shotgun (WGS) entry which is preliminary data.</text>
</comment>
<evidence type="ECO:0000313" key="2">
    <source>
        <dbReference type="Proteomes" id="UP000790096"/>
    </source>
</evidence>
<gene>
    <name evidence="1" type="ORF">HH682_03120</name>
</gene>
<dbReference type="Proteomes" id="UP000790096">
    <property type="component" value="Unassembled WGS sequence"/>
</dbReference>
<evidence type="ECO:0008006" key="3">
    <source>
        <dbReference type="Google" id="ProtNLM"/>
    </source>
</evidence>
<organism evidence="1 2">
    <name type="scientific">Rosenbergiella gaditana</name>
    <dbReference type="NCBI Taxonomy" id="2726987"/>
    <lineage>
        <taxon>Bacteria</taxon>
        <taxon>Pseudomonadati</taxon>
        <taxon>Pseudomonadota</taxon>
        <taxon>Gammaproteobacteria</taxon>
        <taxon>Enterobacterales</taxon>
        <taxon>Erwiniaceae</taxon>
        <taxon>Rosenbergiella</taxon>
    </lineage>
</organism>
<evidence type="ECO:0000313" key="1">
    <source>
        <dbReference type="EMBL" id="MBT0723451.1"/>
    </source>
</evidence>
<protein>
    <recommendedName>
        <fullName evidence="3">Prepilin peptidase dependent protein C</fullName>
    </recommendedName>
</protein>
<name>A0ABS5STU1_9GAMM</name>
<accession>A0ABS5STU1</accession>
<dbReference type="EMBL" id="JABBFR010000003">
    <property type="protein sequence ID" value="MBT0723451.1"/>
    <property type="molecule type" value="Genomic_DNA"/>
</dbReference>
<reference evidence="1 2" key="1">
    <citation type="submission" date="2020-04" db="EMBL/GenBank/DDBJ databases">
        <title>Genome sequencing of Rosenbergiella species.</title>
        <authorList>
            <person name="Alvarez-Perez S."/>
            <person name="Lievens B."/>
        </authorList>
    </citation>
    <scope>NUCLEOTIDE SEQUENCE [LARGE SCALE GENOMIC DNA]</scope>
    <source>
        <strain evidence="1 2">S61</strain>
    </source>
</reference>
<dbReference type="RefSeq" id="WP_214236158.1">
    <property type="nucleotide sequence ID" value="NZ_JABBFR010000003.1"/>
</dbReference>
<sequence length="92" mass="10717">MSLVELLIALTLLSISSLLILHYIGSLQVSEQTQWQRREVWRQLAQKLEGSEDHANTLSEQQIAAANGCYWQRVEWQSPNHSPRYLERLRCP</sequence>
<proteinExistence type="predicted"/>